<gene>
    <name evidence="2" type="ORF">CLV40_12466</name>
</gene>
<protein>
    <submittedName>
        <fullName evidence="2">Uncharacterized protein</fullName>
    </submittedName>
</protein>
<keyword evidence="1" id="KW-0472">Membrane</keyword>
<keyword evidence="1" id="KW-0812">Transmembrane</keyword>
<accession>A0A2S6GF22</accession>
<dbReference type="EMBL" id="PTIX01000024">
    <property type="protein sequence ID" value="PPK63822.1"/>
    <property type="molecule type" value="Genomic_DNA"/>
</dbReference>
<evidence type="ECO:0000313" key="3">
    <source>
        <dbReference type="Proteomes" id="UP000239203"/>
    </source>
</evidence>
<dbReference type="Proteomes" id="UP000239203">
    <property type="component" value="Unassembled WGS sequence"/>
</dbReference>
<evidence type="ECO:0000313" key="2">
    <source>
        <dbReference type="EMBL" id="PPK63822.1"/>
    </source>
</evidence>
<comment type="caution">
    <text evidence="2">The sequence shown here is derived from an EMBL/GenBank/DDBJ whole genome shotgun (WGS) entry which is preliminary data.</text>
</comment>
<dbReference type="AlphaFoldDB" id="A0A2S6GF22"/>
<feature type="transmembrane region" description="Helical" evidence="1">
    <location>
        <begin position="36"/>
        <end position="58"/>
    </location>
</feature>
<evidence type="ECO:0000256" key="1">
    <source>
        <dbReference type="SAM" id="Phobius"/>
    </source>
</evidence>
<reference evidence="2 3" key="1">
    <citation type="submission" date="2018-02" db="EMBL/GenBank/DDBJ databases">
        <title>Genomic Encyclopedia of Archaeal and Bacterial Type Strains, Phase II (KMG-II): from individual species to whole genera.</title>
        <authorList>
            <person name="Goeker M."/>
        </authorList>
    </citation>
    <scope>NUCLEOTIDE SEQUENCE [LARGE SCALE GENOMIC DNA]</scope>
    <source>
        <strain evidence="2 3">YU 961-1</strain>
    </source>
</reference>
<name>A0A2S6GF22_9PSEU</name>
<keyword evidence="3" id="KW-1185">Reference proteome</keyword>
<proteinExistence type="predicted"/>
<keyword evidence="1" id="KW-1133">Transmembrane helix</keyword>
<organism evidence="2 3">
    <name type="scientific">Actinokineospora auranticolor</name>
    <dbReference type="NCBI Taxonomy" id="155976"/>
    <lineage>
        <taxon>Bacteria</taxon>
        <taxon>Bacillati</taxon>
        <taxon>Actinomycetota</taxon>
        <taxon>Actinomycetes</taxon>
        <taxon>Pseudonocardiales</taxon>
        <taxon>Pseudonocardiaceae</taxon>
        <taxon>Actinokineospora</taxon>
    </lineage>
</organism>
<sequence length="170" mass="17074">MRSLFQGAQEFDTAKSWRETQVAIAKHRHTLRWRKVAVAVGAAIAVVGGGAAAVVSTLPVTDSSGVECRAVADDGAAIPGTFGSQATPSDGAAEPVTPVEFCTTLWRTGLLRPGVEGVVSPEPGSDPNTAGPYPVPSLVACVDQADGHSVVVVGTSPAACASAGLAGLAR</sequence>